<evidence type="ECO:0000256" key="9">
    <source>
        <dbReference type="ARBA" id="ARBA00022827"/>
    </source>
</evidence>
<dbReference type="CDD" id="cd02064">
    <property type="entry name" value="FAD_synthetase_N"/>
    <property type="match status" value="1"/>
</dbReference>
<gene>
    <name evidence="16" type="primary">ribF</name>
    <name evidence="16" type="ORF">LCB40_10730</name>
</gene>
<dbReference type="AlphaFoldDB" id="A0A916VID9"/>
<keyword evidence="5 14" id="KW-0808">Transferase</keyword>
<evidence type="ECO:0000256" key="6">
    <source>
        <dbReference type="ARBA" id="ARBA00022695"/>
    </source>
</evidence>
<comment type="similarity">
    <text evidence="14">Belongs to the ribF family.</text>
</comment>
<evidence type="ECO:0000259" key="15">
    <source>
        <dbReference type="SMART" id="SM00904"/>
    </source>
</evidence>
<evidence type="ECO:0000256" key="4">
    <source>
        <dbReference type="ARBA" id="ARBA00022643"/>
    </source>
</evidence>
<evidence type="ECO:0000256" key="12">
    <source>
        <dbReference type="ARBA" id="ARBA00047880"/>
    </source>
</evidence>
<sequence length="312" mass="35215">MKIIHLKYPFSDAGLPTAVVLALGFFDGVHKGHQQILKVAKQTALDQKLPLMVMTFNRHPKEVYAADHHFPYIDELSEKAAKMAENGVDYLAVLNFDQKFSKLSAQEFVDGVICQLHAKTVVAGFDYTYGADRNANMEHLADYARGRFAIKCVQKQELNGHKISSTKIRQAIQNGEMEKAAALMGHHYVLQGTVGHGLRNGHKLGFPTANLVWHSKKVLPKIGVYATRVLVDGKWYEAMTSVGYNVTIGDNDTIFIEANLFDFDEDIYGKPITIKWYKYTRGEKKFAGLAELKKQLEADQKEIKAYFDQKQK</sequence>
<dbReference type="EC" id="2.7.1.26" evidence="14"/>
<evidence type="ECO:0000256" key="2">
    <source>
        <dbReference type="ARBA" id="ARBA00005201"/>
    </source>
</evidence>
<dbReference type="Pfam" id="PF01687">
    <property type="entry name" value="Flavokinase"/>
    <property type="match status" value="1"/>
</dbReference>
<dbReference type="NCBIfam" id="TIGR00083">
    <property type="entry name" value="ribF"/>
    <property type="match status" value="1"/>
</dbReference>
<feature type="domain" description="Riboflavin kinase" evidence="15">
    <location>
        <begin position="183"/>
        <end position="308"/>
    </location>
</feature>
<organism evidence="16 17">
    <name type="scientific">Lactobacillus corticis</name>
    <dbReference type="NCBI Taxonomy" id="2201249"/>
    <lineage>
        <taxon>Bacteria</taxon>
        <taxon>Bacillati</taxon>
        <taxon>Bacillota</taxon>
        <taxon>Bacilli</taxon>
        <taxon>Lactobacillales</taxon>
        <taxon>Lactobacillaceae</taxon>
        <taxon>Lactobacillus</taxon>
    </lineage>
</organism>
<dbReference type="EMBL" id="BMAY01000007">
    <property type="protein sequence ID" value="GFZ27193.1"/>
    <property type="molecule type" value="Genomic_DNA"/>
</dbReference>
<dbReference type="GO" id="GO:0009398">
    <property type="term" value="P:FMN biosynthetic process"/>
    <property type="evidence" value="ECO:0007669"/>
    <property type="project" value="UniProtKB-UniRule"/>
</dbReference>
<protein>
    <recommendedName>
        <fullName evidence="14">Riboflavin biosynthesis protein</fullName>
    </recommendedName>
    <domain>
        <recommendedName>
            <fullName evidence="14">Riboflavin kinase</fullName>
            <ecNumber evidence="14">2.7.1.26</ecNumber>
        </recommendedName>
        <alternativeName>
            <fullName evidence="14">Flavokinase</fullName>
        </alternativeName>
    </domain>
    <domain>
        <recommendedName>
            <fullName evidence="14">FMN adenylyltransferase</fullName>
            <ecNumber evidence="14">2.7.7.2</ecNumber>
        </recommendedName>
        <alternativeName>
            <fullName evidence="14">FAD pyrophosphorylase</fullName>
        </alternativeName>
        <alternativeName>
            <fullName evidence="14">FAD synthase</fullName>
        </alternativeName>
    </domain>
</protein>
<dbReference type="Gene3D" id="3.40.50.620">
    <property type="entry name" value="HUPs"/>
    <property type="match status" value="1"/>
</dbReference>
<keyword evidence="4 14" id="KW-0288">FMN</keyword>
<evidence type="ECO:0000256" key="1">
    <source>
        <dbReference type="ARBA" id="ARBA00004726"/>
    </source>
</evidence>
<comment type="catalytic activity">
    <reaction evidence="12 14">
        <text>riboflavin + ATP = FMN + ADP + H(+)</text>
        <dbReference type="Rhea" id="RHEA:14357"/>
        <dbReference type="ChEBI" id="CHEBI:15378"/>
        <dbReference type="ChEBI" id="CHEBI:30616"/>
        <dbReference type="ChEBI" id="CHEBI:57986"/>
        <dbReference type="ChEBI" id="CHEBI:58210"/>
        <dbReference type="ChEBI" id="CHEBI:456216"/>
        <dbReference type="EC" id="2.7.1.26"/>
    </reaction>
</comment>
<dbReference type="PANTHER" id="PTHR22749:SF6">
    <property type="entry name" value="RIBOFLAVIN KINASE"/>
    <property type="match status" value="1"/>
</dbReference>
<evidence type="ECO:0000256" key="10">
    <source>
        <dbReference type="ARBA" id="ARBA00022840"/>
    </source>
</evidence>
<dbReference type="InterPro" id="IPR023468">
    <property type="entry name" value="Riboflavin_kinase"/>
</dbReference>
<dbReference type="GO" id="GO:0003919">
    <property type="term" value="F:FMN adenylyltransferase activity"/>
    <property type="evidence" value="ECO:0007669"/>
    <property type="project" value="UniProtKB-UniRule"/>
</dbReference>
<accession>A0A916VID9</accession>
<dbReference type="InterPro" id="IPR023465">
    <property type="entry name" value="Riboflavin_kinase_dom_sf"/>
</dbReference>
<keyword evidence="17" id="KW-1185">Reference proteome</keyword>
<evidence type="ECO:0000256" key="5">
    <source>
        <dbReference type="ARBA" id="ARBA00022679"/>
    </source>
</evidence>
<evidence type="ECO:0000313" key="16">
    <source>
        <dbReference type="EMBL" id="GFZ27193.1"/>
    </source>
</evidence>
<dbReference type="Pfam" id="PF06574">
    <property type="entry name" value="FAD_syn"/>
    <property type="match status" value="1"/>
</dbReference>
<comment type="pathway">
    <text evidence="1 14">Cofactor biosynthesis; FAD biosynthesis; FAD from FMN: step 1/1.</text>
</comment>
<name>A0A916VID9_9LACO</name>
<dbReference type="GO" id="GO:0009231">
    <property type="term" value="P:riboflavin biosynthetic process"/>
    <property type="evidence" value="ECO:0007669"/>
    <property type="project" value="InterPro"/>
</dbReference>
<comment type="caution">
    <text evidence="16">The sequence shown here is derived from an EMBL/GenBank/DDBJ whole genome shotgun (WGS) entry which is preliminary data.</text>
</comment>
<dbReference type="PIRSF" id="PIRSF004491">
    <property type="entry name" value="FAD_Synth"/>
    <property type="match status" value="1"/>
</dbReference>
<dbReference type="InterPro" id="IPR002606">
    <property type="entry name" value="Riboflavin_kinase_bac"/>
</dbReference>
<keyword evidence="9 14" id="KW-0274">FAD</keyword>
<evidence type="ECO:0000256" key="3">
    <source>
        <dbReference type="ARBA" id="ARBA00022630"/>
    </source>
</evidence>
<reference evidence="16" key="1">
    <citation type="submission" date="2020-08" db="EMBL/GenBank/DDBJ databases">
        <title>Taxonomic study for Lactobacillus species isolated from hardwood bark.</title>
        <authorList>
            <person name="Tohno M."/>
            <person name="Tanizawa Y."/>
        </authorList>
    </citation>
    <scope>NUCLEOTIDE SEQUENCE</scope>
    <source>
        <strain evidence="16">B40</strain>
    </source>
</reference>
<keyword evidence="6 14" id="KW-0548">Nucleotidyltransferase</keyword>
<dbReference type="InterPro" id="IPR015864">
    <property type="entry name" value="FAD_synthase"/>
</dbReference>
<dbReference type="NCBIfam" id="NF004162">
    <property type="entry name" value="PRK05627.1-5"/>
    <property type="match status" value="1"/>
</dbReference>
<comment type="pathway">
    <text evidence="2 14">Cofactor biosynthesis; FMN biosynthesis; FMN from riboflavin (ATP route): step 1/1.</text>
</comment>
<dbReference type="PANTHER" id="PTHR22749">
    <property type="entry name" value="RIBOFLAVIN KINASE/FMN ADENYLYLTRANSFERASE"/>
    <property type="match status" value="1"/>
</dbReference>
<keyword evidence="8 14" id="KW-0418">Kinase</keyword>
<dbReference type="FunFam" id="3.40.50.620:FF:000021">
    <property type="entry name" value="Riboflavin biosynthesis protein"/>
    <property type="match status" value="1"/>
</dbReference>
<dbReference type="SUPFAM" id="SSF52374">
    <property type="entry name" value="Nucleotidylyl transferase"/>
    <property type="match status" value="1"/>
</dbReference>
<dbReference type="SUPFAM" id="SSF82114">
    <property type="entry name" value="Riboflavin kinase-like"/>
    <property type="match status" value="1"/>
</dbReference>
<dbReference type="Gene3D" id="2.40.30.30">
    <property type="entry name" value="Riboflavin kinase-like"/>
    <property type="match status" value="1"/>
</dbReference>
<evidence type="ECO:0000256" key="13">
    <source>
        <dbReference type="ARBA" id="ARBA00049494"/>
    </source>
</evidence>
<keyword evidence="7 14" id="KW-0547">Nucleotide-binding</keyword>
<keyword evidence="11" id="KW-0511">Multifunctional enzyme</keyword>
<evidence type="ECO:0000256" key="14">
    <source>
        <dbReference type="PIRNR" id="PIRNR004491"/>
    </source>
</evidence>
<dbReference type="GO" id="GO:0006747">
    <property type="term" value="P:FAD biosynthetic process"/>
    <property type="evidence" value="ECO:0007669"/>
    <property type="project" value="UniProtKB-UniRule"/>
</dbReference>
<keyword evidence="3 14" id="KW-0285">Flavoprotein</keyword>
<proteinExistence type="inferred from homology"/>
<keyword evidence="10 14" id="KW-0067">ATP-binding</keyword>
<dbReference type="SMART" id="SM00904">
    <property type="entry name" value="Flavokinase"/>
    <property type="match status" value="1"/>
</dbReference>
<dbReference type="EC" id="2.7.7.2" evidence="14"/>
<dbReference type="InterPro" id="IPR014729">
    <property type="entry name" value="Rossmann-like_a/b/a_fold"/>
</dbReference>
<evidence type="ECO:0000256" key="7">
    <source>
        <dbReference type="ARBA" id="ARBA00022741"/>
    </source>
</evidence>
<comment type="catalytic activity">
    <reaction evidence="13 14">
        <text>FMN + ATP + H(+) = FAD + diphosphate</text>
        <dbReference type="Rhea" id="RHEA:17237"/>
        <dbReference type="ChEBI" id="CHEBI:15378"/>
        <dbReference type="ChEBI" id="CHEBI:30616"/>
        <dbReference type="ChEBI" id="CHEBI:33019"/>
        <dbReference type="ChEBI" id="CHEBI:57692"/>
        <dbReference type="ChEBI" id="CHEBI:58210"/>
        <dbReference type="EC" id="2.7.7.2"/>
    </reaction>
</comment>
<dbReference type="GO" id="GO:0005524">
    <property type="term" value="F:ATP binding"/>
    <property type="evidence" value="ECO:0007669"/>
    <property type="project" value="UniProtKB-UniRule"/>
</dbReference>
<dbReference type="Proteomes" id="UP000677218">
    <property type="component" value="Unassembled WGS sequence"/>
</dbReference>
<evidence type="ECO:0000256" key="11">
    <source>
        <dbReference type="ARBA" id="ARBA00023268"/>
    </source>
</evidence>
<dbReference type="RefSeq" id="WP_212780889.1">
    <property type="nucleotide sequence ID" value="NZ_BMAY01000007.1"/>
</dbReference>
<evidence type="ECO:0000313" key="17">
    <source>
        <dbReference type="Proteomes" id="UP000677218"/>
    </source>
</evidence>
<evidence type="ECO:0000256" key="8">
    <source>
        <dbReference type="ARBA" id="ARBA00022777"/>
    </source>
</evidence>
<dbReference type="InterPro" id="IPR015865">
    <property type="entry name" value="Riboflavin_kinase_bac/euk"/>
</dbReference>
<dbReference type="GO" id="GO:0008531">
    <property type="term" value="F:riboflavin kinase activity"/>
    <property type="evidence" value="ECO:0007669"/>
    <property type="project" value="UniProtKB-UniRule"/>
</dbReference>